<sequence length="474" mass="52317">MRRRARTSWRSWSLRRQLLVGILVPTLLVIVFNTWSLHRKALIALNTAYDRTLLASAKIISEELDVTGYDDLAELRATVPYSALEAFEADNQSRMFYRVSNMQGELVSGFAELPVWHGTIPARPPYAALVDFYDTTFRDQPVRVAVLLQPVASARGRGMAVIQVAETLELREAAALQILWDTMARQFLLICVIALIAVLVVQRATRPVRQLSESIQERSEDDLSPIDAAAAPRELQPLVDATNDVMQRLSHLLEHQQRFVRDASHQLRTPLAVLKVQVQSALRDDLPHRQALEEIGGTVDRATELANQMLALAKVEQLRQQSQPGAVRWDVVLRDVALDVSTLIAQRDLDFGILTAAAPVQAHEWMLRELCRNLLHNAIRHTPEHATLNVSLQVIGNEAQLTVSDSGPGIGDALASRLFQPFSAGDVRNGSGLGLAICQQIAHALDGHIALINRRDATGQIVGLDAVVTLPVAG</sequence>
<dbReference type="SUPFAM" id="SSF47384">
    <property type="entry name" value="Homodimeric domain of signal transducing histidine kinase"/>
    <property type="match status" value="1"/>
</dbReference>
<comment type="subcellular location">
    <subcellularLocation>
        <location evidence="2">Membrane</location>
    </subcellularLocation>
</comment>
<dbReference type="EC" id="2.7.13.3" evidence="3"/>
<keyword evidence="7 13" id="KW-0418">Kinase</keyword>
<keyword evidence="9" id="KW-0902">Two-component regulatory system</keyword>
<dbReference type="KEGG" id="daer:H9K75_21715"/>
<dbReference type="PANTHER" id="PTHR45436">
    <property type="entry name" value="SENSOR HISTIDINE KINASE YKOH"/>
    <property type="match status" value="1"/>
</dbReference>
<evidence type="ECO:0000256" key="3">
    <source>
        <dbReference type="ARBA" id="ARBA00012438"/>
    </source>
</evidence>
<keyword evidence="6" id="KW-0812">Transmembrane</keyword>
<accession>A0A7H0GQT1</accession>
<dbReference type="PROSITE" id="PS50109">
    <property type="entry name" value="HIS_KIN"/>
    <property type="match status" value="1"/>
</dbReference>
<dbReference type="PRINTS" id="PR00344">
    <property type="entry name" value="BCTRLSENSOR"/>
</dbReference>
<name>A0A7H0GQT1_9BURK</name>
<dbReference type="CDD" id="cd00075">
    <property type="entry name" value="HATPase"/>
    <property type="match status" value="1"/>
</dbReference>
<evidence type="ECO:0000313" key="14">
    <source>
        <dbReference type="Proteomes" id="UP000516028"/>
    </source>
</evidence>
<reference evidence="13 14" key="1">
    <citation type="submission" date="2020-08" db="EMBL/GenBank/DDBJ databases">
        <title>Genome sequence of Diaphorobacter aerolatus KACC 16536T.</title>
        <authorList>
            <person name="Hyun D.-W."/>
            <person name="Bae J.-W."/>
        </authorList>
    </citation>
    <scope>NUCLEOTIDE SEQUENCE [LARGE SCALE GENOMIC DNA]</scope>
    <source>
        <strain evidence="13 14">KACC 16536</strain>
    </source>
</reference>
<evidence type="ECO:0000256" key="7">
    <source>
        <dbReference type="ARBA" id="ARBA00022777"/>
    </source>
</evidence>
<evidence type="ECO:0000256" key="2">
    <source>
        <dbReference type="ARBA" id="ARBA00004370"/>
    </source>
</evidence>
<dbReference type="SUPFAM" id="SSF55874">
    <property type="entry name" value="ATPase domain of HSP90 chaperone/DNA topoisomerase II/histidine kinase"/>
    <property type="match status" value="1"/>
</dbReference>
<dbReference type="InterPro" id="IPR013727">
    <property type="entry name" value="2CSK_N"/>
</dbReference>
<dbReference type="InterPro" id="IPR003594">
    <property type="entry name" value="HATPase_dom"/>
</dbReference>
<dbReference type="InterPro" id="IPR050428">
    <property type="entry name" value="TCS_sensor_his_kinase"/>
</dbReference>
<evidence type="ECO:0000256" key="10">
    <source>
        <dbReference type="ARBA" id="ARBA00023136"/>
    </source>
</evidence>
<dbReference type="InterPro" id="IPR036890">
    <property type="entry name" value="HATPase_C_sf"/>
</dbReference>
<protein>
    <recommendedName>
        <fullName evidence="3">histidine kinase</fullName>
        <ecNumber evidence="3">2.7.13.3</ecNumber>
    </recommendedName>
</protein>
<keyword evidence="4" id="KW-0597">Phosphoprotein</keyword>
<evidence type="ECO:0000256" key="4">
    <source>
        <dbReference type="ARBA" id="ARBA00022553"/>
    </source>
</evidence>
<dbReference type="InterPro" id="IPR003661">
    <property type="entry name" value="HisK_dim/P_dom"/>
</dbReference>
<evidence type="ECO:0000259" key="12">
    <source>
        <dbReference type="PROSITE" id="PS50885"/>
    </source>
</evidence>
<keyword evidence="10" id="KW-0472">Membrane</keyword>
<proteinExistence type="predicted"/>
<keyword evidence="5" id="KW-0808">Transferase</keyword>
<dbReference type="AlphaFoldDB" id="A0A7H0GQT1"/>
<dbReference type="InterPro" id="IPR004358">
    <property type="entry name" value="Sig_transdc_His_kin-like_C"/>
</dbReference>
<organism evidence="13 14">
    <name type="scientific">Diaphorobacter aerolatus</name>
    <dbReference type="NCBI Taxonomy" id="1288495"/>
    <lineage>
        <taxon>Bacteria</taxon>
        <taxon>Pseudomonadati</taxon>
        <taxon>Pseudomonadota</taxon>
        <taxon>Betaproteobacteria</taxon>
        <taxon>Burkholderiales</taxon>
        <taxon>Comamonadaceae</taxon>
        <taxon>Diaphorobacter</taxon>
    </lineage>
</organism>
<dbReference type="InterPro" id="IPR036097">
    <property type="entry name" value="HisK_dim/P_sf"/>
</dbReference>
<dbReference type="GO" id="GO:0005886">
    <property type="term" value="C:plasma membrane"/>
    <property type="evidence" value="ECO:0007669"/>
    <property type="project" value="TreeGrafter"/>
</dbReference>
<evidence type="ECO:0000256" key="9">
    <source>
        <dbReference type="ARBA" id="ARBA00023012"/>
    </source>
</evidence>
<evidence type="ECO:0000256" key="6">
    <source>
        <dbReference type="ARBA" id="ARBA00022692"/>
    </source>
</evidence>
<dbReference type="CDD" id="cd00082">
    <property type="entry name" value="HisKA"/>
    <property type="match status" value="1"/>
</dbReference>
<dbReference type="Pfam" id="PF00512">
    <property type="entry name" value="HisKA"/>
    <property type="match status" value="1"/>
</dbReference>
<dbReference type="Proteomes" id="UP000516028">
    <property type="component" value="Chromosome"/>
</dbReference>
<evidence type="ECO:0000256" key="1">
    <source>
        <dbReference type="ARBA" id="ARBA00000085"/>
    </source>
</evidence>
<keyword evidence="14" id="KW-1185">Reference proteome</keyword>
<feature type="domain" description="Histidine kinase" evidence="11">
    <location>
        <begin position="262"/>
        <end position="474"/>
    </location>
</feature>
<keyword evidence="8" id="KW-1133">Transmembrane helix</keyword>
<dbReference type="PANTHER" id="PTHR45436:SF1">
    <property type="entry name" value="SENSOR PROTEIN QSEC"/>
    <property type="match status" value="1"/>
</dbReference>
<dbReference type="Pfam" id="PF02518">
    <property type="entry name" value="HATPase_c"/>
    <property type="match status" value="1"/>
</dbReference>
<evidence type="ECO:0000256" key="5">
    <source>
        <dbReference type="ARBA" id="ARBA00022679"/>
    </source>
</evidence>
<evidence type="ECO:0000259" key="11">
    <source>
        <dbReference type="PROSITE" id="PS50109"/>
    </source>
</evidence>
<dbReference type="SMART" id="SM00388">
    <property type="entry name" value="HisKA"/>
    <property type="match status" value="1"/>
</dbReference>
<evidence type="ECO:0000256" key="8">
    <source>
        <dbReference type="ARBA" id="ARBA00022989"/>
    </source>
</evidence>
<dbReference type="Pfam" id="PF08521">
    <property type="entry name" value="2CSK_N"/>
    <property type="match status" value="1"/>
</dbReference>
<dbReference type="Gene3D" id="1.10.287.130">
    <property type="match status" value="1"/>
</dbReference>
<dbReference type="InterPro" id="IPR003660">
    <property type="entry name" value="HAMP_dom"/>
</dbReference>
<dbReference type="InterPro" id="IPR005467">
    <property type="entry name" value="His_kinase_dom"/>
</dbReference>
<dbReference type="SMART" id="SM00387">
    <property type="entry name" value="HATPase_c"/>
    <property type="match status" value="1"/>
</dbReference>
<dbReference type="EMBL" id="CP060783">
    <property type="protein sequence ID" value="QNP50647.1"/>
    <property type="molecule type" value="Genomic_DNA"/>
</dbReference>
<dbReference type="Gene3D" id="3.30.565.10">
    <property type="entry name" value="Histidine kinase-like ATPase, C-terminal domain"/>
    <property type="match status" value="1"/>
</dbReference>
<gene>
    <name evidence="13" type="ORF">H9K75_21715</name>
</gene>
<comment type="catalytic activity">
    <reaction evidence="1">
        <text>ATP + protein L-histidine = ADP + protein N-phospho-L-histidine.</text>
        <dbReference type="EC" id="2.7.13.3"/>
    </reaction>
</comment>
<dbReference type="GO" id="GO:0000155">
    <property type="term" value="F:phosphorelay sensor kinase activity"/>
    <property type="evidence" value="ECO:0007669"/>
    <property type="project" value="InterPro"/>
</dbReference>
<dbReference type="PROSITE" id="PS50885">
    <property type="entry name" value="HAMP"/>
    <property type="match status" value="1"/>
</dbReference>
<feature type="domain" description="HAMP" evidence="12">
    <location>
        <begin position="202"/>
        <end position="254"/>
    </location>
</feature>
<evidence type="ECO:0000313" key="13">
    <source>
        <dbReference type="EMBL" id="QNP50647.1"/>
    </source>
</evidence>